<dbReference type="InterPro" id="IPR013787">
    <property type="entry name" value="S100_Ca-bd_sub"/>
</dbReference>
<name>A0A8C0QXY7_CANLU</name>
<sequence>MSKLLQSIVTVIDVFYQYATQDGECDMLNKEELKELLENEFHQILKNPDDPDTVDIIMQNLDQDHDKKVNFIEYLLMIFKLAQACNKIIGKDYCHASGSKQRDHQHQHQEEQSETEEEDKIQFHSRSSTGENNSYSRGSRRSIKYRPRSSYRRMEHQGGLSSSEHRQSSGERRTETSSGHLKDCKTNKHGSHQQERSGSPSSGQSNGSASRWGKKKHLPSAQGVIPEFPVSGSLHGACFSLCLSLPLSVCLS</sequence>
<feature type="compositionally biased region" description="Polar residues" evidence="7">
    <location>
        <begin position="124"/>
        <end position="137"/>
    </location>
</feature>
<evidence type="ECO:0000256" key="4">
    <source>
        <dbReference type="ARBA" id="ARBA00022737"/>
    </source>
</evidence>
<feature type="compositionally biased region" description="Basic and acidic residues" evidence="7">
    <location>
        <begin position="163"/>
        <end position="186"/>
    </location>
</feature>
<evidence type="ECO:0000256" key="2">
    <source>
        <dbReference type="ARBA" id="ARBA00022553"/>
    </source>
</evidence>
<reference evidence="9" key="1">
    <citation type="submission" date="2025-08" db="UniProtKB">
        <authorList>
            <consortium name="Ensembl"/>
        </authorList>
    </citation>
    <scope>IDENTIFICATION</scope>
</reference>
<dbReference type="InterPro" id="IPR052503">
    <property type="entry name" value="S100-fused_Epidermal_Struct"/>
</dbReference>
<proteinExistence type="inferred from homology"/>
<keyword evidence="2" id="KW-0597">Phosphoprotein</keyword>
<dbReference type="FunFam" id="1.10.238.10:FF:000133">
    <property type="entry name" value="Filaggrin"/>
    <property type="match status" value="1"/>
</dbReference>
<dbReference type="PROSITE" id="PS50222">
    <property type="entry name" value="EF_HAND_2"/>
    <property type="match status" value="1"/>
</dbReference>
<evidence type="ECO:0000256" key="6">
    <source>
        <dbReference type="ARBA" id="ARBA00038258"/>
    </source>
</evidence>
<dbReference type="GO" id="GO:0036457">
    <property type="term" value="C:keratohyalin granule"/>
    <property type="evidence" value="ECO:0007669"/>
    <property type="project" value="TreeGrafter"/>
</dbReference>
<dbReference type="SMART" id="SM01394">
    <property type="entry name" value="S_100"/>
    <property type="match status" value="1"/>
</dbReference>
<dbReference type="InterPro" id="IPR002048">
    <property type="entry name" value="EF_hand_dom"/>
</dbReference>
<feature type="compositionally biased region" description="Low complexity" evidence="7">
    <location>
        <begin position="197"/>
        <end position="210"/>
    </location>
</feature>
<evidence type="ECO:0000313" key="9">
    <source>
        <dbReference type="Ensembl" id="ENSCAFP00020011727.1"/>
    </source>
</evidence>
<protein>
    <recommendedName>
        <fullName evidence="8">EF-hand domain-containing protein</fullName>
    </recommendedName>
</protein>
<dbReference type="GO" id="GO:0046914">
    <property type="term" value="F:transition metal ion binding"/>
    <property type="evidence" value="ECO:0007669"/>
    <property type="project" value="InterPro"/>
</dbReference>
<dbReference type="GeneTree" id="ENSGT00940000154467"/>
<dbReference type="PROSITE" id="PS00018">
    <property type="entry name" value="EF_HAND_1"/>
    <property type="match status" value="1"/>
</dbReference>
<dbReference type="CDD" id="cd00213">
    <property type="entry name" value="S-100"/>
    <property type="match status" value="1"/>
</dbReference>
<organism evidence="9 10">
    <name type="scientific">Canis lupus dingo</name>
    <name type="common">dingo</name>
    <dbReference type="NCBI Taxonomy" id="286419"/>
    <lineage>
        <taxon>Eukaryota</taxon>
        <taxon>Metazoa</taxon>
        <taxon>Chordata</taxon>
        <taxon>Craniata</taxon>
        <taxon>Vertebrata</taxon>
        <taxon>Euteleostomi</taxon>
        <taxon>Mammalia</taxon>
        <taxon>Eutheria</taxon>
        <taxon>Laurasiatheria</taxon>
        <taxon>Carnivora</taxon>
        <taxon>Caniformia</taxon>
        <taxon>Canidae</taxon>
        <taxon>Canis</taxon>
    </lineage>
</organism>
<dbReference type="PANTHER" id="PTHR22571:SF25">
    <property type="entry name" value="HORNERIN"/>
    <property type="match status" value="1"/>
</dbReference>
<keyword evidence="4" id="KW-0677">Repeat</keyword>
<dbReference type="InterPro" id="IPR018247">
    <property type="entry name" value="EF_Hand_1_Ca_BS"/>
</dbReference>
<evidence type="ECO:0000256" key="1">
    <source>
        <dbReference type="ARBA" id="ARBA00004463"/>
    </source>
</evidence>
<dbReference type="InterPro" id="IPR001751">
    <property type="entry name" value="S100/CaBP7/8-like_CS"/>
</dbReference>
<feature type="compositionally biased region" description="Basic residues" evidence="7">
    <location>
        <begin position="138"/>
        <end position="151"/>
    </location>
</feature>
<dbReference type="InterPro" id="IPR034325">
    <property type="entry name" value="S-100_dom"/>
</dbReference>
<reference evidence="9" key="2">
    <citation type="submission" date="2025-09" db="UniProtKB">
        <authorList>
            <consortium name="Ensembl"/>
        </authorList>
    </citation>
    <scope>IDENTIFICATION</scope>
</reference>
<keyword evidence="3" id="KW-0479">Metal-binding</keyword>
<keyword evidence="10" id="KW-1185">Reference proteome</keyword>
<evidence type="ECO:0000256" key="3">
    <source>
        <dbReference type="ARBA" id="ARBA00022723"/>
    </source>
</evidence>
<feature type="region of interest" description="Disordered" evidence="7">
    <location>
        <begin position="97"/>
        <end position="218"/>
    </location>
</feature>
<accession>A0A8C0QXY7</accession>
<comment type="subcellular location">
    <subcellularLocation>
        <location evidence="1">Cytoplasmic granule</location>
    </subcellularLocation>
</comment>
<dbReference type="PANTHER" id="PTHR22571">
    <property type="entry name" value="FILAGGRIN-RELATED"/>
    <property type="match status" value="1"/>
</dbReference>
<dbReference type="AlphaFoldDB" id="A0A8C0QXY7"/>
<evidence type="ECO:0000313" key="10">
    <source>
        <dbReference type="Proteomes" id="UP000694391"/>
    </source>
</evidence>
<dbReference type="GO" id="GO:0001533">
    <property type="term" value="C:cornified envelope"/>
    <property type="evidence" value="ECO:0007669"/>
    <property type="project" value="TreeGrafter"/>
</dbReference>
<feature type="domain" description="EF-hand" evidence="8">
    <location>
        <begin position="49"/>
        <end position="84"/>
    </location>
</feature>
<dbReference type="Ensembl" id="ENSCAFT00020013551.1">
    <property type="protein sequence ID" value="ENSCAFP00020011727.1"/>
    <property type="gene ID" value="ENSCAFG00020009450.1"/>
</dbReference>
<feature type="compositionally biased region" description="Basic and acidic residues" evidence="7">
    <location>
        <begin position="97"/>
        <end position="111"/>
    </location>
</feature>
<evidence type="ECO:0000259" key="8">
    <source>
        <dbReference type="PROSITE" id="PS50222"/>
    </source>
</evidence>
<keyword evidence="5" id="KW-0106">Calcium</keyword>
<dbReference type="Gene3D" id="1.10.238.10">
    <property type="entry name" value="EF-hand"/>
    <property type="match status" value="1"/>
</dbReference>
<evidence type="ECO:0000256" key="5">
    <source>
        <dbReference type="ARBA" id="ARBA00022837"/>
    </source>
</evidence>
<dbReference type="Pfam" id="PF01023">
    <property type="entry name" value="S_100"/>
    <property type="match status" value="1"/>
</dbReference>
<dbReference type="SUPFAM" id="SSF47473">
    <property type="entry name" value="EF-hand"/>
    <property type="match status" value="1"/>
</dbReference>
<evidence type="ECO:0000256" key="7">
    <source>
        <dbReference type="SAM" id="MobiDB-lite"/>
    </source>
</evidence>
<dbReference type="PROSITE" id="PS00303">
    <property type="entry name" value="S100_CABP"/>
    <property type="match status" value="1"/>
</dbReference>
<dbReference type="Proteomes" id="UP000694391">
    <property type="component" value="Unplaced"/>
</dbReference>
<dbReference type="GO" id="GO:0005509">
    <property type="term" value="F:calcium ion binding"/>
    <property type="evidence" value="ECO:0007669"/>
    <property type="project" value="InterPro"/>
</dbReference>
<dbReference type="InterPro" id="IPR011992">
    <property type="entry name" value="EF-hand-dom_pair"/>
</dbReference>
<dbReference type="GO" id="GO:0061436">
    <property type="term" value="P:establishment of skin barrier"/>
    <property type="evidence" value="ECO:0007669"/>
    <property type="project" value="TreeGrafter"/>
</dbReference>
<comment type="similarity">
    <text evidence="6">Belongs to the S100-fused protein family.</text>
</comment>